<dbReference type="Gene3D" id="3.40.50.1820">
    <property type="entry name" value="alpha/beta hydrolase"/>
    <property type="match status" value="1"/>
</dbReference>
<protein>
    <submittedName>
        <fullName evidence="2">Thioesterase</fullName>
    </submittedName>
</protein>
<dbReference type="EMBL" id="CP031263">
    <property type="protein sequence ID" value="AXH91492.1"/>
    <property type="molecule type" value="Genomic_DNA"/>
</dbReference>
<evidence type="ECO:0000313" key="2">
    <source>
        <dbReference type="EMBL" id="AXH91492.1"/>
    </source>
</evidence>
<dbReference type="InterPro" id="IPR029058">
    <property type="entry name" value="AB_hydrolase_fold"/>
</dbReference>
<proteinExistence type="inferred from homology"/>
<reference evidence="2 3" key="1">
    <citation type="submission" date="2018-07" db="EMBL/GenBank/DDBJ databases">
        <authorList>
            <person name="Ye Y."/>
        </authorList>
    </citation>
    <scope>NUCLEOTIDE SEQUENCE [LARGE SCALE GENOMIC DNA]</scope>
    <source>
        <strain evidence="3">H14(2018)</strain>
    </source>
</reference>
<dbReference type="InterPro" id="IPR001031">
    <property type="entry name" value="Thioesterase"/>
</dbReference>
<organism evidence="2 3">
    <name type="scientific">Micromonospora aurantiaca</name>
    <name type="common">nom. illeg.</name>
    <dbReference type="NCBI Taxonomy" id="47850"/>
    <lineage>
        <taxon>Bacteria</taxon>
        <taxon>Bacillati</taxon>
        <taxon>Actinomycetota</taxon>
        <taxon>Actinomycetes</taxon>
        <taxon>Micromonosporales</taxon>
        <taxon>Micromonosporaceae</taxon>
        <taxon>Micromonospora</taxon>
    </lineage>
</organism>
<dbReference type="Pfam" id="PF00975">
    <property type="entry name" value="Thioesterase"/>
    <property type="match status" value="1"/>
</dbReference>
<gene>
    <name evidence="2" type="ORF">DVH21_17040</name>
</gene>
<dbReference type="GO" id="GO:0008610">
    <property type="term" value="P:lipid biosynthetic process"/>
    <property type="evidence" value="ECO:0007669"/>
    <property type="project" value="TreeGrafter"/>
</dbReference>
<evidence type="ECO:0000256" key="1">
    <source>
        <dbReference type="ARBA" id="ARBA00007169"/>
    </source>
</evidence>
<dbReference type="RefSeq" id="WP_083791314.1">
    <property type="nucleotide sequence ID" value="NZ_CBDRJL010000080.1"/>
</dbReference>
<name>A0A3M9JWH5_9ACTN</name>
<dbReference type="SUPFAM" id="SSF53474">
    <property type="entry name" value="alpha/beta-Hydrolases"/>
    <property type="match status" value="1"/>
</dbReference>
<dbReference type="PANTHER" id="PTHR11487">
    <property type="entry name" value="THIOESTERASE"/>
    <property type="match status" value="1"/>
</dbReference>
<sequence>MDDTQGSPQINRYRPVLPGVSSVGTRRLASAERWLVCGRSTPAAASRIYCLSHAGGSGSEFGRWSPPGQDIEIWGVRYPGRGTRLREKPYRRLDEMVAALLDGVDFVPPFGLFGHSMGGLVAFEVARVLRRQGRPGPDWLWVSACPAPHLARPEAPIHHLPDSEFLETVASRHGGMPAEVLQDQELAGIVLPYLRADHEMVESYVYRPDEPLACATHVLYATDDLVSIDRFEAWSSLTTRPPTFHRFTGGHFYINEYRESVLRLMSSVISEDQPPHVVRCPPPP</sequence>
<dbReference type="PANTHER" id="PTHR11487:SF0">
    <property type="entry name" value="S-ACYL FATTY ACID SYNTHASE THIOESTERASE, MEDIUM CHAIN"/>
    <property type="match status" value="1"/>
</dbReference>
<evidence type="ECO:0000313" key="3">
    <source>
        <dbReference type="Proteomes" id="UP000253958"/>
    </source>
</evidence>
<accession>A0A3M9JWH5</accession>
<comment type="similarity">
    <text evidence="1">Belongs to the thioesterase family.</text>
</comment>
<dbReference type="AlphaFoldDB" id="A0A3M9JWH5"/>
<dbReference type="Proteomes" id="UP000253958">
    <property type="component" value="Chromosome"/>
</dbReference>
<dbReference type="InterPro" id="IPR012223">
    <property type="entry name" value="TEII"/>
</dbReference>
<reference evidence="2 3" key="2">
    <citation type="submission" date="2018-08" db="EMBL/GenBank/DDBJ databases">
        <title>Streptomyces kandeliansis sp. nov., an endophytic bacterium isolated from mangrove plant.</title>
        <authorList>
            <person name="Wang R."/>
        </authorList>
    </citation>
    <scope>NUCLEOTIDE SEQUENCE [LARGE SCALE GENOMIC DNA]</scope>
    <source>
        <strain evidence="3">H14(2018)</strain>
    </source>
</reference>